<feature type="transmembrane region" description="Helical" evidence="2">
    <location>
        <begin position="12"/>
        <end position="31"/>
    </location>
</feature>
<feature type="transmembrane region" description="Helical" evidence="2">
    <location>
        <begin position="43"/>
        <end position="67"/>
    </location>
</feature>
<evidence type="ECO:0000313" key="4">
    <source>
        <dbReference type="Proteomes" id="UP000000485"/>
    </source>
</evidence>
<feature type="region of interest" description="Disordered" evidence="1">
    <location>
        <begin position="253"/>
        <end position="277"/>
    </location>
</feature>
<evidence type="ECO:0000313" key="3">
    <source>
        <dbReference type="EMBL" id="AEI11053.1"/>
    </source>
</evidence>
<protein>
    <submittedName>
        <fullName evidence="3">Uncharacterized protein</fullName>
    </submittedName>
</protein>
<dbReference type="KEGG" id="cga:Celgi_0531"/>
<keyword evidence="2" id="KW-0812">Transmembrane</keyword>
<proteinExistence type="predicted"/>
<reference evidence="4" key="1">
    <citation type="submission" date="2011-04" db="EMBL/GenBank/DDBJ databases">
        <title>Complete sequence of Cellvibrio gilvus ATCC 13127.</title>
        <authorList>
            <person name="Lucas S."/>
            <person name="Han J."/>
            <person name="Lapidus A."/>
            <person name="Cheng J.-F."/>
            <person name="Goodwin L."/>
            <person name="Pitluck S."/>
            <person name="Peters L."/>
            <person name="Munk A."/>
            <person name="Detter J.C."/>
            <person name="Han C."/>
            <person name="Tapia R."/>
            <person name="Land M."/>
            <person name="Hauser L."/>
            <person name="Kyrpides N."/>
            <person name="Ivanova N."/>
            <person name="Ovchinnikova G."/>
            <person name="Pagani I."/>
            <person name="Mead D."/>
            <person name="Brumm P."/>
            <person name="Woyke T."/>
        </authorList>
    </citation>
    <scope>NUCLEOTIDE SEQUENCE [LARGE SCALE GENOMIC DNA]</scope>
    <source>
        <strain evidence="4">ATCC 13127 / NRRL B-14078</strain>
    </source>
</reference>
<feature type="transmembrane region" description="Helical" evidence="2">
    <location>
        <begin position="135"/>
        <end position="158"/>
    </location>
</feature>
<evidence type="ECO:0000256" key="1">
    <source>
        <dbReference type="SAM" id="MobiDB-lite"/>
    </source>
</evidence>
<evidence type="ECO:0000256" key="2">
    <source>
        <dbReference type="SAM" id="Phobius"/>
    </source>
</evidence>
<accession>F8A638</accession>
<feature type="transmembrane region" description="Helical" evidence="2">
    <location>
        <begin position="165"/>
        <end position="188"/>
    </location>
</feature>
<dbReference type="EMBL" id="CP002665">
    <property type="protein sequence ID" value="AEI11053.1"/>
    <property type="molecule type" value="Genomic_DNA"/>
</dbReference>
<gene>
    <name evidence="3" type="ordered locus">Celgi_0531</name>
</gene>
<dbReference type="AlphaFoldDB" id="F8A638"/>
<dbReference type="HOGENOM" id="CLU_1003596_0_0_11"/>
<dbReference type="Proteomes" id="UP000000485">
    <property type="component" value="Chromosome"/>
</dbReference>
<feature type="compositionally biased region" description="Low complexity" evidence="1">
    <location>
        <begin position="260"/>
        <end position="277"/>
    </location>
</feature>
<organism evidence="3 4">
    <name type="scientific">Cellulomonas gilvus (strain ATCC 13127 / NRRL B-14078)</name>
    <name type="common">Cellvibrio gilvus</name>
    <dbReference type="NCBI Taxonomy" id="593907"/>
    <lineage>
        <taxon>Bacteria</taxon>
        <taxon>Bacillati</taxon>
        <taxon>Actinomycetota</taxon>
        <taxon>Actinomycetes</taxon>
        <taxon>Micrococcales</taxon>
        <taxon>Cellulomonadaceae</taxon>
        <taxon>Cellulomonas</taxon>
    </lineage>
</organism>
<feature type="transmembrane region" description="Helical" evidence="2">
    <location>
        <begin position="102"/>
        <end position="123"/>
    </location>
</feature>
<keyword evidence="4" id="KW-1185">Reference proteome</keyword>
<keyword evidence="2" id="KW-1133">Transmembrane helix</keyword>
<keyword evidence="2" id="KW-0472">Membrane</keyword>
<name>F8A638_CELGA</name>
<dbReference type="RefSeq" id="WP_013882576.1">
    <property type="nucleotide sequence ID" value="NC_015671.1"/>
</dbReference>
<sequence length="277" mass="27904">MRSAHAGGERQATLPFVAALWGAVGVAYAAAFGGEPHPPGVLVGIYLGVQGALVGACTWGVWWGLAATSTAPARARRAVAYAFGRSLREGLRDDGLHAARTLGIAAGWGAAGGLCATVGWSVIDARWSIADQAYAVSATGIGVLVLGAIAWMATGYVLGTAFRRAVRALLACAVALLASIAAMGFAYFSPALTPLILITPLALPLTAATGTAGPYTSPVSMTAACASAIVWAVLAVAAAVRSARTPLLDGSARWRRRRTSSPTLADPAPAAATPSGP</sequence>
<dbReference type="STRING" id="593907.Celgi_0531"/>
<feature type="transmembrane region" description="Helical" evidence="2">
    <location>
        <begin position="219"/>
        <end position="240"/>
    </location>
</feature>